<feature type="signal peptide" evidence="1">
    <location>
        <begin position="1"/>
        <end position="19"/>
    </location>
</feature>
<dbReference type="OrthoDB" id="7773807at2"/>
<evidence type="ECO:0008006" key="4">
    <source>
        <dbReference type="Google" id="ProtNLM"/>
    </source>
</evidence>
<accession>A0A3A8AWG6</accession>
<feature type="chain" id="PRO_5017286064" description="Lipoprotein" evidence="1">
    <location>
        <begin position="20"/>
        <end position="174"/>
    </location>
</feature>
<protein>
    <recommendedName>
        <fullName evidence="4">Lipoprotein</fullName>
    </recommendedName>
</protein>
<evidence type="ECO:0000313" key="2">
    <source>
        <dbReference type="EMBL" id="RKF15040.1"/>
    </source>
</evidence>
<name>A0A3A8AWG6_9RHOB</name>
<evidence type="ECO:0000256" key="1">
    <source>
        <dbReference type="SAM" id="SignalP"/>
    </source>
</evidence>
<dbReference type="Proteomes" id="UP000281128">
    <property type="component" value="Unassembled WGS sequence"/>
</dbReference>
<organism evidence="2 3">
    <name type="scientific">Roseovarius spongiae</name>
    <dbReference type="NCBI Taxonomy" id="2320272"/>
    <lineage>
        <taxon>Bacteria</taxon>
        <taxon>Pseudomonadati</taxon>
        <taxon>Pseudomonadota</taxon>
        <taxon>Alphaproteobacteria</taxon>
        <taxon>Rhodobacterales</taxon>
        <taxon>Roseobacteraceae</taxon>
        <taxon>Roseovarius</taxon>
    </lineage>
</organism>
<sequence>MRRATTTLLISCLLLSACGGIRDSAWNPGNWFGKSRTERRVQTTAPDSANPLIPEERASIFRRKSDEELYEGTPVHTITGLTIERTSGGAIVRASGVPLRQGGHDVRLKALNDGEPVEGVLTYVMEAVQTTNLPQGTQRSRTLNAGRFITDQTLTKVKAIRVLGATNSLSSARR</sequence>
<dbReference type="EMBL" id="RAPE01000002">
    <property type="protein sequence ID" value="RKF15040.1"/>
    <property type="molecule type" value="Genomic_DNA"/>
</dbReference>
<evidence type="ECO:0000313" key="3">
    <source>
        <dbReference type="Proteomes" id="UP000281128"/>
    </source>
</evidence>
<dbReference type="RefSeq" id="WP_121166115.1">
    <property type="nucleotide sequence ID" value="NZ_RAPE01000002.1"/>
</dbReference>
<keyword evidence="1" id="KW-0732">Signal</keyword>
<keyword evidence="3" id="KW-1185">Reference proteome</keyword>
<reference evidence="2 3" key="1">
    <citation type="submission" date="2018-09" db="EMBL/GenBank/DDBJ databases">
        <title>Roseovarius spongiae sp. nov., isolated from a marine sponge.</title>
        <authorList>
            <person name="Zhuang L."/>
            <person name="Luo L."/>
        </authorList>
    </citation>
    <scope>NUCLEOTIDE SEQUENCE [LARGE SCALE GENOMIC DNA]</scope>
    <source>
        <strain evidence="2 3">HN-E21</strain>
    </source>
</reference>
<gene>
    <name evidence="2" type="ORF">D6850_09295</name>
</gene>
<comment type="caution">
    <text evidence="2">The sequence shown here is derived from an EMBL/GenBank/DDBJ whole genome shotgun (WGS) entry which is preliminary data.</text>
</comment>
<proteinExistence type="predicted"/>
<dbReference type="PROSITE" id="PS51257">
    <property type="entry name" value="PROKAR_LIPOPROTEIN"/>
    <property type="match status" value="1"/>
</dbReference>
<dbReference type="AlphaFoldDB" id="A0A3A8AWG6"/>